<protein>
    <submittedName>
        <fullName evidence="3">Uncharacterized protein</fullName>
    </submittedName>
</protein>
<comment type="caution">
    <text evidence="3">The sequence shown here is derived from an EMBL/GenBank/DDBJ whole genome shotgun (WGS) entry which is preliminary data.</text>
</comment>
<feature type="coiled-coil region" evidence="1">
    <location>
        <begin position="200"/>
        <end position="272"/>
    </location>
</feature>
<keyword evidence="1" id="KW-0175">Coiled coil</keyword>
<evidence type="ECO:0000256" key="2">
    <source>
        <dbReference type="SAM" id="MobiDB-lite"/>
    </source>
</evidence>
<evidence type="ECO:0000256" key="1">
    <source>
        <dbReference type="SAM" id="Coils"/>
    </source>
</evidence>
<sequence>MDPHEDWLSNQQDSQTRTDGYGDWLTQQSSIANNLAKETRELKEENVTLRENVRKAQERATTDGREKTELLEQVVQLRERAEQLERAFDDNKKFIEKSFGAIAAGAGVNISTSTMVSKSESPKSIADADLPVSEEESEGQAESPQPENEEVPDISILHGLCVERDGTLIDSKGRIVGEVFGGLNPIHLWHTFTERQQSIAQALISQMRALKEENNELRRGRDALAADKDNQAEENKTLMKDIEVLRAHKDENDKLQEKISKLEIALDDTQKLWKQSLEGIAQGLGIEVSTLLPEPEPDSPVSEPSSPVESIISEVALPGLEILEGLGCDKFGKIRNIEGMLVGKVDVPAGKKKTISTCYRRKLVCNRNGEFLENGVVVTRARLVAAEMANSDGWGDALPLEPSSLVVF</sequence>
<dbReference type="EMBL" id="WNWS01000103">
    <property type="protein sequence ID" value="KAE9980474.1"/>
    <property type="molecule type" value="Genomic_DNA"/>
</dbReference>
<proteinExistence type="predicted"/>
<organism evidence="3 4">
    <name type="scientific">Venturia inaequalis</name>
    <name type="common">Apple scab fungus</name>
    <dbReference type="NCBI Taxonomy" id="5025"/>
    <lineage>
        <taxon>Eukaryota</taxon>
        <taxon>Fungi</taxon>
        <taxon>Dikarya</taxon>
        <taxon>Ascomycota</taxon>
        <taxon>Pezizomycotina</taxon>
        <taxon>Dothideomycetes</taxon>
        <taxon>Pleosporomycetidae</taxon>
        <taxon>Venturiales</taxon>
        <taxon>Venturiaceae</taxon>
        <taxon>Venturia</taxon>
    </lineage>
</organism>
<accession>A0A8H3V132</accession>
<evidence type="ECO:0000313" key="4">
    <source>
        <dbReference type="Proteomes" id="UP000447873"/>
    </source>
</evidence>
<feature type="region of interest" description="Disordered" evidence="2">
    <location>
        <begin position="114"/>
        <end position="152"/>
    </location>
</feature>
<gene>
    <name evidence="3" type="ORF">EG328_000293</name>
</gene>
<feature type="coiled-coil region" evidence="1">
    <location>
        <begin position="32"/>
        <end position="87"/>
    </location>
</feature>
<evidence type="ECO:0000313" key="3">
    <source>
        <dbReference type="EMBL" id="KAE9980474.1"/>
    </source>
</evidence>
<dbReference type="Proteomes" id="UP000447873">
    <property type="component" value="Unassembled WGS sequence"/>
</dbReference>
<feature type="region of interest" description="Disordered" evidence="2">
    <location>
        <begin position="1"/>
        <end position="23"/>
    </location>
</feature>
<name>A0A8H3V132_VENIN</name>
<dbReference type="AlphaFoldDB" id="A0A8H3V132"/>
<feature type="compositionally biased region" description="Polar residues" evidence="2">
    <location>
        <begin position="8"/>
        <end position="18"/>
    </location>
</feature>
<reference evidence="3 4" key="1">
    <citation type="submission" date="2018-12" db="EMBL/GenBank/DDBJ databases">
        <title>Venturia inaequalis Genome Resource.</title>
        <authorList>
            <person name="Lichtner F.J."/>
        </authorList>
    </citation>
    <scope>NUCLEOTIDE SEQUENCE [LARGE SCALE GENOMIC DNA]</scope>
    <source>
        <strain evidence="3 4">120213</strain>
    </source>
</reference>